<sequence length="66" mass="7817">MSNMKPETTKKDTKLVLFVKISICDRFGSCWEYFLKWPGYFKKLMLALDLIATLVNGTYCHVERMY</sequence>
<dbReference type="InParanoid" id="A0A251UT86"/>
<dbReference type="Proteomes" id="UP000215914">
    <property type="component" value="Chromosome 5"/>
</dbReference>
<gene>
    <name evidence="2" type="ORF">HannXRQ_Chr05g0156371</name>
    <name evidence="1" type="ORF">HanXRQr2_Chr05g0225861</name>
</gene>
<protein>
    <submittedName>
        <fullName evidence="2">Uncharacterized protein</fullName>
    </submittedName>
</protein>
<accession>A0A251UT86</accession>
<dbReference type="EMBL" id="MNCJ02000320">
    <property type="protein sequence ID" value="KAF5806803.1"/>
    <property type="molecule type" value="Genomic_DNA"/>
</dbReference>
<dbReference type="Gramene" id="mRNA:HanXRQr2_Chr05g0225861">
    <property type="protein sequence ID" value="mRNA:HanXRQr2_Chr05g0225861"/>
    <property type="gene ID" value="HanXRQr2_Chr05g0225861"/>
</dbReference>
<name>A0A251UT86_HELAN</name>
<evidence type="ECO:0000313" key="3">
    <source>
        <dbReference type="Proteomes" id="UP000215914"/>
    </source>
</evidence>
<reference evidence="1 3" key="1">
    <citation type="journal article" date="2017" name="Nature">
        <title>The sunflower genome provides insights into oil metabolism, flowering and Asterid evolution.</title>
        <authorList>
            <person name="Badouin H."/>
            <person name="Gouzy J."/>
            <person name="Grassa C.J."/>
            <person name="Murat F."/>
            <person name="Staton S.E."/>
            <person name="Cottret L."/>
            <person name="Lelandais-Briere C."/>
            <person name="Owens G.L."/>
            <person name="Carrere S."/>
            <person name="Mayjonade B."/>
            <person name="Legrand L."/>
            <person name="Gill N."/>
            <person name="Kane N.C."/>
            <person name="Bowers J.E."/>
            <person name="Hubner S."/>
            <person name="Bellec A."/>
            <person name="Berard A."/>
            <person name="Berges H."/>
            <person name="Blanchet N."/>
            <person name="Boniface M.C."/>
            <person name="Brunel D."/>
            <person name="Catrice O."/>
            <person name="Chaidir N."/>
            <person name="Claudel C."/>
            <person name="Donnadieu C."/>
            <person name="Faraut T."/>
            <person name="Fievet G."/>
            <person name="Helmstetter N."/>
            <person name="King M."/>
            <person name="Knapp S.J."/>
            <person name="Lai Z."/>
            <person name="Le Paslier M.C."/>
            <person name="Lippi Y."/>
            <person name="Lorenzon L."/>
            <person name="Mandel J.R."/>
            <person name="Marage G."/>
            <person name="Marchand G."/>
            <person name="Marquand E."/>
            <person name="Bret-Mestries E."/>
            <person name="Morien E."/>
            <person name="Nambeesan S."/>
            <person name="Nguyen T."/>
            <person name="Pegot-Espagnet P."/>
            <person name="Pouilly N."/>
            <person name="Raftis F."/>
            <person name="Sallet E."/>
            <person name="Schiex T."/>
            <person name="Thomas J."/>
            <person name="Vandecasteele C."/>
            <person name="Vares D."/>
            <person name="Vear F."/>
            <person name="Vautrin S."/>
            <person name="Crespi M."/>
            <person name="Mangin B."/>
            <person name="Burke J.M."/>
            <person name="Salse J."/>
            <person name="Munos S."/>
            <person name="Vincourt P."/>
            <person name="Rieseberg L.H."/>
            <person name="Langlade N.B."/>
        </authorList>
    </citation>
    <scope>NUCLEOTIDE SEQUENCE [LARGE SCALE GENOMIC DNA]</scope>
    <source>
        <strain evidence="3">cv. SF193</strain>
        <tissue evidence="1">Leaves</tissue>
    </source>
</reference>
<keyword evidence="3" id="KW-1185">Reference proteome</keyword>
<dbReference type="AlphaFoldDB" id="A0A251UT86"/>
<dbReference type="EMBL" id="CM007894">
    <property type="protein sequence ID" value="OTG26233.1"/>
    <property type="molecule type" value="Genomic_DNA"/>
</dbReference>
<reference evidence="1" key="3">
    <citation type="submission" date="2020-06" db="EMBL/GenBank/DDBJ databases">
        <title>Helianthus annuus Genome sequencing and assembly Release 2.</title>
        <authorList>
            <person name="Gouzy J."/>
            <person name="Langlade N."/>
            <person name="Munos S."/>
        </authorList>
    </citation>
    <scope>NUCLEOTIDE SEQUENCE</scope>
    <source>
        <tissue evidence="1">Leaves</tissue>
    </source>
</reference>
<organism evidence="2 3">
    <name type="scientific">Helianthus annuus</name>
    <name type="common">Common sunflower</name>
    <dbReference type="NCBI Taxonomy" id="4232"/>
    <lineage>
        <taxon>Eukaryota</taxon>
        <taxon>Viridiplantae</taxon>
        <taxon>Streptophyta</taxon>
        <taxon>Embryophyta</taxon>
        <taxon>Tracheophyta</taxon>
        <taxon>Spermatophyta</taxon>
        <taxon>Magnoliopsida</taxon>
        <taxon>eudicotyledons</taxon>
        <taxon>Gunneridae</taxon>
        <taxon>Pentapetalae</taxon>
        <taxon>asterids</taxon>
        <taxon>campanulids</taxon>
        <taxon>Asterales</taxon>
        <taxon>Asteraceae</taxon>
        <taxon>Asteroideae</taxon>
        <taxon>Heliantheae alliance</taxon>
        <taxon>Heliantheae</taxon>
        <taxon>Helianthus</taxon>
    </lineage>
</organism>
<evidence type="ECO:0000313" key="2">
    <source>
        <dbReference type="EMBL" id="OTG26233.1"/>
    </source>
</evidence>
<evidence type="ECO:0000313" key="1">
    <source>
        <dbReference type="EMBL" id="KAF5806803.1"/>
    </source>
</evidence>
<proteinExistence type="predicted"/>
<reference evidence="2" key="2">
    <citation type="submission" date="2017-02" db="EMBL/GenBank/DDBJ databases">
        <title>Sunflower complete genome.</title>
        <authorList>
            <person name="Langlade N."/>
            <person name="Munos S."/>
        </authorList>
    </citation>
    <scope>NUCLEOTIDE SEQUENCE [LARGE SCALE GENOMIC DNA]</scope>
    <source>
        <tissue evidence="2">Leaves</tissue>
    </source>
</reference>